<dbReference type="PANTHER" id="PTHR19446">
    <property type="entry name" value="REVERSE TRANSCRIPTASES"/>
    <property type="match status" value="1"/>
</dbReference>
<organism evidence="1 2">
    <name type="scientific">Meganyctiphanes norvegica</name>
    <name type="common">Northern krill</name>
    <name type="synonym">Thysanopoda norvegica</name>
    <dbReference type="NCBI Taxonomy" id="48144"/>
    <lineage>
        <taxon>Eukaryota</taxon>
        <taxon>Metazoa</taxon>
        <taxon>Ecdysozoa</taxon>
        <taxon>Arthropoda</taxon>
        <taxon>Crustacea</taxon>
        <taxon>Multicrustacea</taxon>
        <taxon>Malacostraca</taxon>
        <taxon>Eumalacostraca</taxon>
        <taxon>Eucarida</taxon>
        <taxon>Euphausiacea</taxon>
        <taxon>Euphausiidae</taxon>
        <taxon>Meganyctiphanes</taxon>
    </lineage>
</organism>
<evidence type="ECO:0000313" key="2">
    <source>
        <dbReference type="Proteomes" id="UP001497623"/>
    </source>
</evidence>
<dbReference type="Proteomes" id="UP001497623">
    <property type="component" value="Unassembled WGS sequence"/>
</dbReference>
<accession>A0AAV2PPU9</accession>
<reference evidence="1 2" key="1">
    <citation type="submission" date="2024-05" db="EMBL/GenBank/DDBJ databases">
        <authorList>
            <person name="Wallberg A."/>
        </authorList>
    </citation>
    <scope>NUCLEOTIDE SEQUENCE [LARGE SCALE GENOMIC DNA]</scope>
</reference>
<dbReference type="EMBL" id="CAXKWB010000585">
    <property type="protein sequence ID" value="CAL4061285.1"/>
    <property type="molecule type" value="Genomic_DNA"/>
</dbReference>
<sequence>MHEIKNLSTSKSPGHDEITAKFLKISAKKVAPAVSDIINLSIKSGEYPEALKIAKVLPIFKKGDPSLASNYRPISVLSCINKIFEKSYLKEFIIFLKNTIYSMNSNMVSVRDTPPHMHW</sequence>
<proteinExistence type="predicted"/>
<evidence type="ECO:0008006" key="3">
    <source>
        <dbReference type="Google" id="ProtNLM"/>
    </source>
</evidence>
<protein>
    <recommendedName>
        <fullName evidence="3">Reverse transcriptase</fullName>
    </recommendedName>
</protein>
<dbReference type="AlphaFoldDB" id="A0AAV2PPU9"/>
<evidence type="ECO:0000313" key="1">
    <source>
        <dbReference type="EMBL" id="CAL4061285.1"/>
    </source>
</evidence>
<keyword evidence="2" id="KW-1185">Reference proteome</keyword>
<name>A0AAV2PPU9_MEGNR</name>
<comment type="caution">
    <text evidence="1">The sequence shown here is derived from an EMBL/GenBank/DDBJ whole genome shotgun (WGS) entry which is preliminary data.</text>
</comment>
<gene>
    <name evidence="1" type="ORF">MNOR_LOCUS2035</name>
</gene>